<organism evidence="1">
    <name type="scientific">Pseudochoricystis ellipsoidea</name>
    <name type="common">nom. nud.</name>
    <dbReference type="NCBI Taxonomy" id="546385"/>
    <lineage>
        <taxon>Eukaryota</taxon>
        <taxon>Viridiplantae</taxon>
        <taxon>Chlorophyta</taxon>
        <taxon>core chlorophytes</taxon>
        <taxon>Trebouxiophyceae</taxon>
    </lineage>
</organism>
<proteinExistence type="evidence at transcript level"/>
<reference evidence="1" key="2">
    <citation type="submission" date="2008-07" db="EMBL/GenBank/DDBJ databases">
        <title>Nitrogen-starvation-inducible cDNA clones isolated by using cDNA subtraction in a novel microalga accumulating lipids and hydrocarbons.</title>
        <authorList>
            <person name="Satoh A."/>
        </authorList>
    </citation>
    <scope>NUCLEOTIDE SEQUENCE</scope>
    <source>
        <strain evidence="1">MBIC11204</strain>
    </source>
</reference>
<dbReference type="AlphaFoldDB" id="B3Y5P2"/>
<evidence type="ECO:0000313" key="1">
    <source>
        <dbReference type="EMBL" id="BAG55399.1"/>
    </source>
</evidence>
<protein>
    <submittedName>
        <fullName evidence="1">Uncharacterized protein</fullName>
    </submittedName>
</protein>
<accession>B3Y5P2</accession>
<sequence length="52" mass="5975">VRPSLCMCTGVNYNYQKVSADYLVYCMQHHDPDKSFLRCPSWSGCHSVRGFS</sequence>
<dbReference type="EMBL" id="AB444273">
    <property type="protein sequence ID" value="BAG55399.1"/>
    <property type="molecule type" value="mRNA"/>
</dbReference>
<reference evidence="1" key="1">
    <citation type="submission" date="2008-07" db="EMBL/GenBank/DDBJ databases">
        <title>Characterization of the lipid accumulation in a new microalgal species, Pseudochoricystis ellipsoidea (Trebouxiophyceae).</title>
        <authorList>
            <person name="Satoh A."/>
            <person name="Kato M."/>
            <person name="Yamato K.T."/>
            <person name="Ikegami Y."/>
            <person name="Sekiguchi H."/>
            <person name="Kurano N."/>
            <person name="Miyachi S."/>
        </authorList>
    </citation>
    <scope>NUCLEOTIDE SEQUENCE</scope>
    <source>
        <strain evidence="1">MBIC11204</strain>
    </source>
</reference>
<feature type="non-terminal residue" evidence="1">
    <location>
        <position position="1"/>
    </location>
</feature>
<feature type="non-terminal residue" evidence="1">
    <location>
        <position position="52"/>
    </location>
</feature>
<name>B3Y5P2_9CHLO</name>